<evidence type="ECO:0000313" key="2">
    <source>
        <dbReference type="EMBL" id="CAE7472765.1"/>
    </source>
</evidence>
<comment type="caution">
    <text evidence="2">The sequence shown here is derived from an EMBL/GenBank/DDBJ whole genome shotgun (WGS) entry which is preliminary data.</text>
</comment>
<dbReference type="Proteomes" id="UP000604046">
    <property type="component" value="Unassembled WGS sequence"/>
</dbReference>
<reference evidence="2" key="1">
    <citation type="submission" date="2021-02" db="EMBL/GenBank/DDBJ databases">
        <authorList>
            <person name="Dougan E. K."/>
            <person name="Rhodes N."/>
            <person name="Thang M."/>
            <person name="Chan C."/>
        </authorList>
    </citation>
    <scope>NUCLEOTIDE SEQUENCE</scope>
</reference>
<name>A0A812S9T2_9DINO</name>
<feature type="signal peptide" evidence="1">
    <location>
        <begin position="1"/>
        <end position="19"/>
    </location>
</feature>
<evidence type="ECO:0000313" key="3">
    <source>
        <dbReference type="Proteomes" id="UP000604046"/>
    </source>
</evidence>
<keyword evidence="3" id="KW-1185">Reference proteome</keyword>
<dbReference type="AlphaFoldDB" id="A0A812S9T2"/>
<organism evidence="2 3">
    <name type="scientific">Symbiodinium natans</name>
    <dbReference type="NCBI Taxonomy" id="878477"/>
    <lineage>
        <taxon>Eukaryota</taxon>
        <taxon>Sar</taxon>
        <taxon>Alveolata</taxon>
        <taxon>Dinophyceae</taxon>
        <taxon>Suessiales</taxon>
        <taxon>Symbiodiniaceae</taxon>
        <taxon>Symbiodinium</taxon>
    </lineage>
</organism>
<gene>
    <name evidence="2" type="ORF">SNAT2548_LOCUS26554</name>
</gene>
<protein>
    <submittedName>
        <fullName evidence="2">Uncharacterized protein</fullName>
    </submittedName>
</protein>
<sequence>MRGPCYLLTMFWRVCDVRGFCGFCRVLRNAERLGEGFSGTQKHREVRRHVCARTAWARVSELTGNTERVFDVDVSCAWREAARSTYQYDGMDRKQRKATKARARFLNTANDIPVEWMRETKLPKSREA</sequence>
<accession>A0A812S9T2</accession>
<proteinExistence type="predicted"/>
<evidence type="ECO:0000256" key="1">
    <source>
        <dbReference type="SAM" id="SignalP"/>
    </source>
</evidence>
<dbReference type="EMBL" id="CAJNDS010002435">
    <property type="protein sequence ID" value="CAE7472765.1"/>
    <property type="molecule type" value="Genomic_DNA"/>
</dbReference>
<feature type="chain" id="PRO_5032670925" evidence="1">
    <location>
        <begin position="20"/>
        <end position="128"/>
    </location>
</feature>
<keyword evidence="1" id="KW-0732">Signal</keyword>